<protein>
    <submittedName>
        <fullName evidence="2">Uncharacterized protein</fullName>
    </submittedName>
</protein>
<organism evidence="2 3">
    <name type="scientific">Blastococcus goldschmidtiae</name>
    <dbReference type="NCBI Taxonomy" id="3075546"/>
    <lineage>
        <taxon>Bacteria</taxon>
        <taxon>Bacillati</taxon>
        <taxon>Actinomycetota</taxon>
        <taxon>Actinomycetes</taxon>
        <taxon>Geodermatophilales</taxon>
        <taxon>Geodermatophilaceae</taxon>
        <taxon>Blastococcus</taxon>
    </lineage>
</organism>
<comment type="caution">
    <text evidence="2">The sequence shown here is derived from an EMBL/GenBank/DDBJ whole genome shotgun (WGS) entry which is preliminary data.</text>
</comment>
<gene>
    <name evidence="2" type="ORF">RM425_11300</name>
</gene>
<dbReference type="Proteomes" id="UP001183222">
    <property type="component" value="Unassembled WGS sequence"/>
</dbReference>
<keyword evidence="1" id="KW-1133">Transmembrane helix</keyword>
<evidence type="ECO:0000313" key="2">
    <source>
        <dbReference type="EMBL" id="MDT0276485.1"/>
    </source>
</evidence>
<dbReference type="EMBL" id="JAVREI010000006">
    <property type="protein sequence ID" value="MDT0276485.1"/>
    <property type="molecule type" value="Genomic_DNA"/>
</dbReference>
<proteinExistence type="predicted"/>
<evidence type="ECO:0000256" key="1">
    <source>
        <dbReference type="SAM" id="Phobius"/>
    </source>
</evidence>
<evidence type="ECO:0000313" key="3">
    <source>
        <dbReference type="Proteomes" id="UP001183222"/>
    </source>
</evidence>
<dbReference type="RefSeq" id="WP_311345299.1">
    <property type="nucleotide sequence ID" value="NZ_JAVREI010000006.1"/>
</dbReference>
<keyword evidence="1" id="KW-0812">Transmembrane</keyword>
<feature type="transmembrane region" description="Helical" evidence="1">
    <location>
        <begin position="32"/>
        <end position="51"/>
    </location>
</feature>
<feature type="transmembrane region" description="Helical" evidence="1">
    <location>
        <begin position="114"/>
        <end position="141"/>
    </location>
</feature>
<accession>A0ABU2K8G7</accession>
<sequence length="166" mass="18386">MLAVGLGAVFALDVWPGPDAESDSDDPPVWRSLIGLLIMLAGVVVAFPAALRQLRKSQLREAWRTPLLVLRLSQRRQLTREVLGRVPADPAHLPLARHLAETLVRQDLEPRLRWGLVLLGAGQLIGSLSWWWIGVLIVLAVSRPVMARRTRRVQAFLDAHPASAPL</sequence>
<reference evidence="3" key="1">
    <citation type="submission" date="2023-07" db="EMBL/GenBank/DDBJ databases">
        <title>30 novel species of actinomycetes from the DSMZ collection.</title>
        <authorList>
            <person name="Nouioui I."/>
        </authorList>
    </citation>
    <scope>NUCLEOTIDE SEQUENCE [LARGE SCALE GENOMIC DNA]</scope>
    <source>
        <strain evidence="3">DSM 46792</strain>
    </source>
</reference>
<keyword evidence="1" id="KW-0472">Membrane</keyword>
<name>A0ABU2K8G7_9ACTN</name>
<keyword evidence="3" id="KW-1185">Reference proteome</keyword>